<reference evidence="5 6" key="1">
    <citation type="submission" date="2019-07" db="EMBL/GenBank/DDBJ databases">
        <title>Microlunatus dokdonensis sp. nov. isolated from the rhizospheric soil of the wild plant Elymus tsukushiensis.</title>
        <authorList>
            <person name="Ghim S.-Y."/>
            <person name="Hwang Y.-J."/>
            <person name="Son J.-S."/>
            <person name="Shin J.-H."/>
        </authorList>
    </citation>
    <scope>NUCLEOTIDE SEQUENCE [LARGE SCALE GENOMIC DNA]</scope>
    <source>
        <strain evidence="5 6">KUDC0627</strain>
    </source>
</reference>
<dbReference type="OrthoDB" id="3808065at2"/>
<keyword evidence="3" id="KW-0804">Transcription</keyword>
<dbReference type="Gene3D" id="1.10.10.10">
    <property type="entry name" value="Winged helix-like DNA-binding domain superfamily/Winged helix DNA-binding domain"/>
    <property type="match status" value="1"/>
</dbReference>
<name>A0A516Q273_9ACTN</name>
<evidence type="ECO:0000256" key="3">
    <source>
        <dbReference type="ARBA" id="ARBA00023163"/>
    </source>
</evidence>
<dbReference type="CDD" id="cd00090">
    <property type="entry name" value="HTH_ARSR"/>
    <property type="match status" value="1"/>
</dbReference>
<dbReference type="EMBL" id="CP041692">
    <property type="protein sequence ID" value="QDP97537.1"/>
    <property type="molecule type" value="Genomic_DNA"/>
</dbReference>
<dbReference type="InterPro" id="IPR001845">
    <property type="entry name" value="HTH_ArsR_DNA-bd_dom"/>
</dbReference>
<dbReference type="SMART" id="SM00418">
    <property type="entry name" value="HTH_ARSR"/>
    <property type="match status" value="1"/>
</dbReference>
<keyword evidence="1" id="KW-0805">Transcription regulation</keyword>
<accession>A0A516Q273</accession>
<evidence type="ECO:0000256" key="2">
    <source>
        <dbReference type="ARBA" id="ARBA00023125"/>
    </source>
</evidence>
<evidence type="ECO:0000313" key="6">
    <source>
        <dbReference type="Proteomes" id="UP000319263"/>
    </source>
</evidence>
<dbReference type="KEGG" id="mik:FOE78_17910"/>
<gene>
    <name evidence="5" type="ORF">FOE78_17910</name>
</gene>
<dbReference type="InterPro" id="IPR011991">
    <property type="entry name" value="ArsR-like_HTH"/>
</dbReference>
<dbReference type="AlphaFoldDB" id="A0A516Q273"/>
<sequence length="321" mass="34767">MLRIQFTPEDLTRVRVCQAMDPMWELIGSVQLLQLNAAQRPVGYESWVRRWRVGRKQPAVRNAAGVLAAIAPRSAYFPDFLTPDQPTGGFEDEVDTVLSTPLPRLRSEIGQLDARRPWLSGMAKGDTTVLTRFGDVLRGYYRALVEPDRTAIETAIGTHRADVMQTMMQGGVEAVLDTLFAGGRWRSPWLESAYPVERTVELKGRGLLLVPSFFCFRMPVMLADDSLDPVLVYPIEHAVGEAGSDGIAELIGSTRAAVLSSIADGASTSEVAARVGISLATASHHTTILRQAGLVTSIRRANSVVHSPSSLGYALLGAGPG</sequence>
<dbReference type="Proteomes" id="UP000319263">
    <property type="component" value="Chromosome"/>
</dbReference>
<dbReference type="GO" id="GO:0003677">
    <property type="term" value="F:DNA binding"/>
    <property type="evidence" value="ECO:0007669"/>
    <property type="project" value="UniProtKB-KW"/>
</dbReference>
<dbReference type="PANTHER" id="PTHR43132:SF8">
    <property type="entry name" value="HTH-TYPE TRANSCRIPTIONAL REGULATOR KMTR"/>
    <property type="match status" value="1"/>
</dbReference>
<dbReference type="InterPro" id="IPR036390">
    <property type="entry name" value="WH_DNA-bd_sf"/>
</dbReference>
<protein>
    <submittedName>
        <fullName evidence="5">Helix-turn-helix transcriptional regulator</fullName>
    </submittedName>
</protein>
<dbReference type="PANTHER" id="PTHR43132">
    <property type="entry name" value="ARSENICAL RESISTANCE OPERON REPRESSOR ARSR-RELATED"/>
    <property type="match status" value="1"/>
</dbReference>
<proteinExistence type="predicted"/>
<dbReference type="SUPFAM" id="SSF46785">
    <property type="entry name" value="Winged helix' DNA-binding domain"/>
    <property type="match status" value="1"/>
</dbReference>
<evidence type="ECO:0000259" key="4">
    <source>
        <dbReference type="SMART" id="SM00418"/>
    </source>
</evidence>
<dbReference type="InterPro" id="IPR051011">
    <property type="entry name" value="Metal_resp_trans_reg"/>
</dbReference>
<dbReference type="InterPro" id="IPR036388">
    <property type="entry name" value="WH-like_DNA-bd_sf"/>
</dbReference>
<organism evidence="5 6">
    <name type="scientific">Microlunatus elymi</name>
    <dbReference type="NCBI Taxonomy" id="2596828"/>
    <lineage>
        <taxon>Bacteria</taxon>
        <taxon>Bacillati</taxon>
        <taxon>Actinomycetota</taxon>
        <taxon>Actinomycetes</taxon>
        <taxon>Propionibacteriales</taxon>
        <taxon>Propionibacteriaceae</taxon>
        <taxon>Microlunatus</taxon>
    </lineage>
</organism>
<dbReference type="Pfam" id="PF12840">
    <property type="entry name" value="HTH_20"/>
    <property type="match status" value="1"/>
</dbReference>
<evidence type="ECO:0000313" key="5">
    <source>
        <dbReference type="EMBL" id="QDP97537.1"/>
    </source>
</evidence>
<keyword evidence="2" id="KW-0238">DNA-binding</keyword>
<dbReference type="GO" id="GO:0003700">
    <property type="term" value="F:DNA-binding transcription factor activity"/>
    <property type="evidence" value="ECO:0007669"/>
    <property type="project" value="InterPro"/>
</dbReference>
<keyword evidence="6" id="KW-1185">Reference proteome</keyword>
<feature type="domain" description="HTH arsR-type" evidence="4">
    <location>
        <begin position="246"/>
        <end position="316"/>
    </location>
</feature>
<evidence type="ECO:0000256" key="1">
    <source>
        <dbReference type="ARBA" id="ARBA00023015"/>
    </source>
</evidence>